<dbReference type="EMBL" id="CP014229">
    <property type="protein sequence ID" value="AMD91226.1"/>
    <property type="molecule type" value="Genomic_DNA"/>
</dbReference>
<dbReference type="RefSeq" id="WP_062254296.1">
    <property type="nucleotide sequence ID" value="NZ_CP014229.1"/>
</dbReference>
<dbReference type="PANTHER" id="PTHR32305">
    <property type="match status" value="1"/>
</dbReference>
<evidence type="ECO:0000256" key="2">
    <source>
        <dbReference type="SAM" id="Phobius"/>
    </source>
</evidence>
<dbReference type="Pfam" id="PF25023">
    <property type="entry name" value="TEN_YD-shell"/>
    <property type="match status" value="1"/>
</dbReference>
<evidence type="ECO:0000313" key="5">
    <source>
        <dbReference type="Proteomes" id="UP000069241"/>
    </source>
</evidence>
<keyword evidence="1" id="KW-0677">Repeat</keyword>
<feature type="transmembrane region" description="Helical" evidence="2">
    <location>
        <begin position="99"/>
        <end position="123"/>
    </location>
</feature>
<evidence type="ECO:0000259" key="3">
    <source>
        <dbReference type="Pfam" id="PF25023"/>
    </source>
</evidence>
<dbReference type="Gene3D" id="2.180.10.10">
    <property type="entry name" value="RHS repeat-associated core"/>
    <property type="match status" value="1"/>
</dbReference>
<keyword evidence="2" id="KW-0472">Membrane</keyword>
<reference evidence="5" key="1">
    <citation type="submission" date="2016-02" db="EMBL/GenBank/DDBJ databases">
        <authorList>
            <person name="Holder M.E."/>
            <person name="Ajami N.J."/>
            <person name="Petrosino J.F."/>
        </authorList>
    </citation>
    <scope>NUCLEOTIDE SEQUENCE [LARGE SCALE GENOMIC DNA]</scope>
    <source>
        <strain evidence="5">CCUG 45958</strain>
    </source>
</reference>
<dbReference type="Proteomes" id="UP000069241">
    <property type="component" value="Chromosome"/>
</dbReference>
<dbReference type="NCBIfam" id="TIGR03696">
    <property type="entry name" value="Rhs_assc_core"/>
    <property type="match status" value="1"/>
</dbReference>
<dbReference type="PANTHER" id="PTHR32305:SF15">
    <property type="entry name" value="PROTEIN RHSA-RELATED"/>
    <property type="match status" value="1"/>
</dbReference>
<keyword evidence="5" id="KW-1185">Reference proteome</keyword>
<dbReference type="InterPro" id="IPR022385">
    <property type="entry name" value="Rhs_assc_core"/>
</dbReference>
<proteinExistence type="predicted"/>
<name>A0A0X8JM18_9BACT</name>
<evidence type="ECO:0000256" key="1">
    <source>
        <dbReference type="ARBA" id="ARBA00022737"/>
    </source>
</evidence>
<keyword evidence="2" id="KW-0812">Transmembrane</keyword>
<accession>A0A0X8JM18</accession>
<dbReference type="KEGG" id="dfi:AXF13_14420"/>
<dbReference type="AlphaFoldDB" id="A0A0X8JM18"/>
<keyword evidence="2" id="KW-1133">Transmembrane helix</keyword>
<dbReference type="InterPro" id="IPR056823">
    <property type="entry name" value="TEN-like_YD-shell"/>
</dbReference>
<dbReference type="STRING" id="44742.AXF13_14420"/>
<evidence type="ECO:0000313" key="4">
    <source>
        <dbReference type="EMBL" id="AMD91226.1"/>
    </source>
</evidence>
<gene>
    <name evidence="4" type="ORF">AXF13_14420</name>
</gene>
<feature type="domain" description="Teneurin-like YD-shell" evidence="3">
    <location>
        <begin position="2"/>
        <end position="70"/>
    </location>
</feature>
<sequence>MGSFRALINGAGSIVKHVDYDSFGNVLFDSLPELYIPLGFGGGIVDRATGLVQFGCRHYDPEVGRFISPDPAKDRRGDGDLYDYCVDDPVGRVDRNGRFFFLPLLAGIGGGAVMGLLGSWFAAKSADNMKEERTGKALCI</sequence>
<protein>
    <recommendedName>
        <fullName evidence="3">Teneurin-like YD-shell domain-containing protein</fullName>
    </recommendedName>
</protein>
<organism evidence="4 5">
    <name type="scientific">Desulfovibrio fairfieldensis</name>
    <dbReference type="NCBI Taxonomy" id="44742"/>
    <lineage>
        <taxon>Bacteria</taxon>
        <taxon>Pseudomonadati</taxon>
        <taxon>Thermodesulfobacteriota</taxon>
        <taxon>Desulfovibrionia</taxon>
        <taxon>Desulfovibrionales</taxon>
        <taxon>Desulfovibrionaceae</taxon>
        <taxon>Desulfovibrio</taxon>
    </lineage>
</organism>
<dbReference type="InterPro" id="IPR050708">
    <property type="entry name" value="T6SS_VgrG/RHS"/>
</dbReference>